<dbReference type="InterPro" id="IPR000544">
    <property type="entry name" value="Octanoyltransferase"/>
</dbReference>
<evidence type="ECO:0000256" key="5">
    <source>
        <dbReference type="HAMAP-Rule" id="MF_00013"/>
    </source>
</evidence>
<accession>A0A919KVX0</accession>
<protein>
    <recommendedName>
        <fullName evidence="5">Octanoyltransferase</fullName>
        <ecNumber evidence="5">2.3.1.181</ecNumber>
    </recommendedName>
    <alternativeName>
        <fullName evidence="5">Lipoate-protein ligase B</fullName>
    </alternativeName>
    <alternativeName>
        <fullName evidence="5">Lipoyl/octanoyl transferase</fullName>
    </alternativeName>
    <alternativeName>
        <fullName evidence="5">Octanoyl-[acyl-carrier-protein]-protein N-octanoyltransferase</fullName>
    </alternativeName>
</protein>
<reference evidence="8" key="2">
    <citation type="submission" date="2020-09" db="EMBL/GenBank/DDBJ databases">
        <authorList>
            <person name="Sun Q."/>
            <person name="Ohkuma M."/>
        </authorList>
    </citation>
    <scope>NUCLEOTIDE SEQUENCE</scope>
    <source>
        <strain evidence="8">JCM 5069</strain>
    </source>
</reference>
<comment type="miscellaneous">
    <text evidence="5">In the reaction, the free carboxyl group of octanoic acid is attached via an amide linkage to the epsilon-amino group of a specific lysine residue of lipoyl domains of lipoate-dependent enzymes.</text>
</comment>
<dbReference type="PANTHER" id="PTHR10993:SF7">
    <property type="entry name" value="LIPOYLTRANSFERASE 2, MITOCHONDRIAL-RELATED"/>
    <property type="match status" value="1"/>
</dbReference>
<dbReference type="PROSITE" id="PS51733">
    <property type="entry name" value="BPL_LPL_CATALYTIC"/>
    <property type="match status" value="1"/>
</dbReference>
<evidence type="ECO:0000259" key="7">
    <source>
        <dbReference type="PROSITE" id="PS51733"/>
    </source>
</evidence>
<name>A0A919KVX0_9ACTN</name>
<dbReference type="InterPro" id="IPR004143">
    <property type="entry name" value="BPL_LPL_catalytic"/>
</dbReference>
<dbReference type="EMBL" id="BNCD01000003">
    <property type="protein sequence ID" value="GHH74502.1"/>
    <property type="molecule type" value="Genomic_DNA"/>
</dbReference>
<keyword evidence="5" id="KW-0963">Cytoplasm</keyword>
<dbReference type="SUPFAM" id="SSF55681">
    <property type="entry name" value="Class II aaRS and biotin synthetases"/>
    <property type="match status" value="1"/>
</dbReference>
<feature type="region of interest" description="Disordered" evidence="6">
    <location>
        <begin position="286"/>
        <end position="317"/>
    </location>
</feature>
<keyword evidence="3 5" id="KW-0012">Acyltransferase</keyword>
<comment type="catalytic activity">
    <reaction evidence="5">
        <text>octanoyl-[ACP] + L-lysyl-[protein] = N(6)-octanoyl-L-lysyl-[protein] + holo-[ACP] + H(+)</text>
        <dbReference type="Rhea" id="RHEA:17665"/>
        <dbReference type="Rhea" id="RHEA-COMP:9636"/>
        <dbReference type="Rhea" id="RHEA-COMP:9685"/>
        <dbReference type="Rhea" id="RHEA-COMP:9752"/>
        <dbReference type="Rhea" id="RHEA-COMP:9928"/>
        <dbReference type="ChEBI" id="CHEBI:15378"/>
        <dbReference type="ChEBI" id="CHEBI:29969"/>
        <dbReference type="ChEBI" id="CHEBI:64479"/>
        <dbReference type="ChEBI" id="CHEBI:78463"/>
        <dbReference type="ChEBI" id="CHEBI:78809"/>
        <dbReference type="EC" id="2.3.1.181"/>
    </reaction>
</comment>
<organism evidence="8 9">
    <name type="scientific">Streptomyces sulfonofaciens</name>
    <dbReference type="NCBI Taxonomy" id="68272"/>
    <lineage>
        <taxon>Bacteria</taxon>
        <taxon>Bacillati</taxon>
        <taxon>Actinomycetota</taxon>
        <taxon>Actinomycetes</taxon>
        <taxon>Kitasatosporales</taxon>
        <taxon>Streptomycetaceae</taxon>
        <taxon>Streptomyces</taxon>
    </lineage>
</organism>
<evidence type="ECO:0000256" key="1">
    <source>
        <dbReference type="ARBA" id="ARBA00004821"/>
    </source>
</evidence>
<dbReference type="Proteomes" id="UP000603708">
    <property type="component" value="Unassembled WGS sequence"/>
</dbReference>
<dbReference type="HAMAP" id="MF_00013">
    <property type="entry name" value="LipB"/>
    <property type="match status" value="1"/>
</dbReference>
<feature type="site" description="Lowers pKa of active site Cys" evidence="5">
    <location>
        <position position="214"/>
    </location>
</feature>
<keyword evidence="2 5" id="KW-0808">Transferase</keyword>
<dbReference type="CDD" id="cd16444">
    <property type="entry name" value="LipB"/>
    <property type="match status" value="1"/>
</dbReference>
<evidence type="ECO:0000256" key="4">
    <source>
        <dbReference type="ARBA" id="ARBA00024732"/>
    </source>
</evidence>
<feature type="binding site" evidence="5">
    <location>
        <begin position="230"/>
        <end position="232"/>
    </location>
    <ligand>
        <name>substrate</name>
    </ligand>
</feature>
<dbReference type="NCBIfam" id="NF010925">
    <property type="entry name" value="PRK14345.1"/>
    <property type="match status" value="1"/>
</dbReference>
<sequence length="317" mass="33815">MSELRFVRLGFGNDPAGAAPSAPADRVAAAPGTPGTPGITRSTRYVEYQEAWDEQRRVHAARFADEVPDTCLLLEHLPVYTAGRRTADAERPLDGTPVIDVDRGGKITWHGPGQLVGYPIMKLPRPVDVVAHVRRLEEALIRVCAEFGLDTTRVEGRSGVWVLGDAKDPAERPGALGGLALDFDPRLRDDEFDARLNGPEYAPSNAGQRGEDRKVAAIGIRVAKGVTMHGFSLNVNPDNTWFDRIVPCGIRDAGVTSLANELGRDITVEEVLPVVERHLRDVLEHAEPKPREAGPDGGAPAGAGAATGAATATAVAP</sequence>
<dbReference type="PANTHER" id="PTHR10993">
    <property type="entry name" value="OCTANOYLTRANSFERASE"/>
    <property type="match status" value="1"/>
</dbReference>
<dbReference type="GO" id="GO:0005737">
    <property type="term" value="C:cytoplasm"/>
    <property type="evidence" value="ECO:0007669"/>
    <property type="project" value="UniProtKB-SubCell"/>
</dbReference>
<dbReference type="GO" id="GO:0033819">
    <property type="term" value="F:lipoyl(octanoyl) transferase activity"/>
    <property type="evidence" value="ECO:0007669"/>
    <property type="project" value="UniProtKB-EC"/>
</dbReference>
<feature type="compositionally biased region" description="Low complexity" evidence="6">
    <location>
        <begin position="15"/>
        <end position="31"/>
    </location>
</feature>
<evidence type="ECO:0000313" key="9">
    <source>
        <dbReference type="Proteomes" id="UP000603708"/>
    </source>
</evidence>
<evidence type="ECO:0000313" key="8">
    <source>
        <dbReference type="EMBL" id="GHH74502.1"/>
    </source>
</evidence>
<comment type="similarity">
    <text evidence="5">Belongs to the LipB family.</text>
</comment>
<dbReference type="Gene3D" id="3.30.930.10">
    <property type="entry name" value="Bira Bifunctional Protein, Domain 2"/>
    <property type="match status" value="1"/>
</dbReference>
<dbReference type="PROSITE" id="PS01313">
    <property type="entry name" value="LIPB"/>
    <property type="match status" value="1"/>
</dbReference>
<reference evidence="8" key="1">
    <citation type="journal article" date="2014" name="Int. J. Syst. Evol. Microbiol.">
        <title>Complete genome sequence of Corynebacterium casei LMG S-19264T (=DSM 44701T), isolated from a smear-ripened cheese.</title>
        <authorList>
            <consortium name="US DOE Joint Genome Institute (JGI-PGF)"/>
            <person name="Walter F."/>
            <person name="Albersmeier A."/>
            <person name="Kalinowski J."/>
            <person name="Ruckert C."/>
        </authorList>
    </citation>
    <scope>NUCLEOTIDE SEQUENCE</scope>
    <source>
        <strain evidence="8">JCM 5069</strain>
    </source>
</reference>
<dbReference type="GO" id="GO:0009249">
    <property type="term" value="P:protein lipoylation"/>
    <property type="evidence" value="ECO:0007669"/>
    <property type="project" value="InterPro"/>
</dbReference>
<dbReference type="Pfam" id="PF21948">
    <property type="entry name" value="LplA-B_cat"/>
    <property type="match status" value="1"/>
</dbReference>
<gene>
    <name evidence="5 8" type="primary">lipB</name>
    <name evidence="8" type="ORF">GCM10018793_15880</name>
</gene>
<comment type="pathway">
    <text evidence="1 5">Protein modification; protein lipoylation via endogenous pathway; protein N(6)-(lipoyl)lysine from octanoyl-[acyl-carrier-protein]: step 1/2.</text>
</comment>
<dbReference type="InterPro" id="IPR020605">
    <property type="entry name" value="Octanoyltransferase_CS"/>
</dbReference>
<dbReference type="EC" id="2.3.1.181" evidence="5"/>
<dbReference type="InterPro" id="IPR045864">
    <property type="entry name" value="aa-tRNA-synth_II/BPL/LPL"/>
</dbReference>
<evidence type="ECO:0000256" key="2">
    <source>
        <dbReference type="ARBA" id="ARBA00022679"/>
    </source>
</evidence>
<comment type="caution">
    <text evidence="8">The sequence shown here is derived from an EMBL/GenBank/DDBJ whole genome shotgun (WGS) entry which is preliminary data.</text>
</comment>
<dbReference type="AlphaFoldDB" id="A0A919KVX0"/>
<feature type="binding site" evidence="5">
    <location>
        <begin position="217"/>
        <end position="219"/>
    </location>
    <ligand>
        <name>substrate</name>
    </ligand>
</feature>
<keyword evidence="9" id="KW-1185">Reference proteome</keyword>
<feature type="region of interest" description="Disordered" evidence="6">
    <location>
        <begin position="15"/>
        <end position="40"/>
    </location>
</feature>
<proteinExistence type="inferred from homology"/>
<comment type="function">
    <text evidence="4 5">Catalyzes the transfer of endogenously produced octanoic acid from octanoyl-acyl-carrier-protein onto the lipoyl domains of lipoate-dependent enzymes. Lipoyl-ACP can also act as a substrate although octanoyl-ACP is likely to be the physiological substrate.</text>
</comment>
<comment type="subcellular location">
    <subcellularLocation>
        <location evidence="5">Cytoplasm</location>
    </subcellularLocation>
</comment>
<evidence type="ECO:0000256" key="6">
    <source>
        <dbReference type="SAM" id="MobiDB-lite"/>
    </source>
</evidence>
<feature type="active site" description="Acyl-thioester intermediate" evidence="5">
    <location>
        <position position="248"/>
    </location>
</feature>
<feature type="domain" description="BPL/LPL catalytic" evidence="7">
    <location>
        <begin position="65"/>
        <end position="287"/>
    </location>
</feature>
<dbReference type="RefSeq" id="WP_373316937.1">
    <property type="nucleotide sequence ID" value="NZ_BNCD01000003.1"/>
</dbReference>
<evidence type="ECO:0000256" key="3">
    <source>
        <dbReference type="ARBA" id="ARBA00023315"/>
    </source>
</evidence>
<feature type="binding site" evidence="5">
    <location>
        <begin position="103"/>
        <end position="110"/>
    </location>
    <ligand>
        <name>substrate</name>
    </ligand>
</feature>
<feature type="compositionally biased region" description="Low complexity" evidence="6">
    <location>
        <begin position="302"/>
        <end position="317"/>
    </location>
</feature>